<dbReference type="InterPro" id="IPR021760">
    <property type="entry name" value="RepC_C"/>
</dbReference>
<evidence type="ECO:0000259" key="2">
    <source>
        <dbReference type="Pfam" id="PF11800"/>
    </source>
</evidence>
<protein>
    <recommendedName>
        <fullName evidence="2">Plasmid replication protein C C-terminal domain-containing protein</fullName>
    </recommendedName>
</protein>
<dbReference type="Proteomes" id="UP001549164">
    <property type="component" value="Unassembled WGS sequence"/>
</dbReference>
<gene>
    <name evidence="3" type="ORF">ABID12_004066</name>
</gene>
<name>A0ABV2IH05_9HYPH</name>
<accession>A0ABV2IH05</accession>
<evidence type="ECO:0000313" key="3">
    <source>
        <dbReference type="EMBL" id="MET3602099.1"/>
    </source>
</evidence>
<sequence>MHRDFERLWKALNALVMNDLDKKTDTKESVHRHLLEPTTQPETVSCKDEWSCADAQHSAFEADSGSAAERMALEKEPGQIARAEQPDRPVKSGRQIDLRTVLTACPIISELSIEPLRSWHELDAYAAELRPMLGVSAHTWAEMRQVAGQGLAALALVITAQKQADGDVSSPGGYLRGMARKAKAGDLHLEKTLHGLLARKLAARQMGTAPTP</sequence>
<dbReference type="EMBL" id="JBEPLY010000021">
    <property type="protein sequence ID" value="MET3602099.1"/>
    <property type="molecule type" value="Genomic_DNA"/>
</dbReference>
<dbReference type="RefSeq" id="WP_354435858.1">
    <property type="nucleotide sequence ID" value="NZ_JBEPLY010000021.1"/>
</dbReference>
<reference evidence="3 4" key="1">
    <citation type="submission" date="2024-06" db="EMBL/GenBank/DDBJ databases">
        <title>Genomic Encyclopedia of Type Strains, Phase IV (KMG-IV): sequencing the most valuable type-strain genomes for metagenomic binning, comparative biology and taxonomic classification.</title>
        <authorList>
            <person name="Goeker M."/>
        </authorList>
    </citation>
    <scope>NUCLEOTIDE SEQUENCE [LARGE SCALE GENOMIC DNA]</scope>
    <source>
        <strain evidence="3 4">DSM 28102</strain>
    </source>
</reference>
<organism evidence="3 4">
    <name type="scientific">Martelella mangrovi</name>
    <dbReference type="NCBI Taxonomy" id="1397477"/>
    <lineage>
        <taxon>Bacteria</taxon>
        <taxon>Pseudomonadati</taxon>
        <taxon>Pseudomonadota</taxon>
        <taxon>Alphaproteobacteria</taxon>
        <taxon>Hyphomicrobiales</taxon>
        <taxon>Aurantimonadaceae</taxon>
        <taxon>Martelella</taxon>
    </lineage>
</organism>
<feature type="region of interest" description="Disordered" evidence="1">
    <location>
        <begin position="61"/>
        <end position="92"/>
    </location>
</feature>
<comment type="caution">
    <text evidence="3">The sequence shown here is derived from an EMBL/GenBank/DDBJ whole genome shotgun (WGS) entry which is preliminary data.</text>
</comment>
<keyword evidence="4" id="KW-1185">Reference proteome</keyword>
<dbReference type="Pfam" id="PF11800">
    <property type="entry name" value="RP-C_C"/>
    <property type="match status" value="1"/>
</dbReference>
<evidence type="ECO:0000313" key="4">
    <source>
        <dbReference type="Proteomes" id="UP001549164"/>
    </source>
</evidence>
<proteinExistence type="predicted"/>
<evidence type="ECO:0000256" key="1">
    <source>
        <dbReference type="SAM" id="MobiDB-lite"/>
    </source>
</evidence>
<feature type="domain" description="Plasmid replication protein C C-terminal" evidence="2">
    <location>
        <begin position="98"/>
        <end position="198"/>
    </location>
</feature>